<feature type="non-terminal residue" evidence="6">
    <location>
        <position position="1"/>
    </location>
</feature>
<feature type="compositionally biased region" description="Low complexity" evidence="4">
    <location>
        <begin position="18"/>
        <end position="41"/>
    </location>
</feature>
<evidence type="ECO:0000256" key="3">
    <source>
        <dbReference type="ARBA" id="ARBA00022553"/>
    </source>
</evidence>
<dbReference type="InterPro" id="IPR001242">
    <property type="entry name" value="Condensation_dom"/>
</dbReference>
<dbReference type="Gene3D" id="1.10.1200.10">
    <property type="entry name" value="ACP-like"/>
    <property type="match status" value="1"/>
</dbReference>
<dbReference type="GO" id="GO:0031177">
    <property type="term" value="F:phosphopantetheine binding"/>
    <property type="evidence" value="ECO:0007669"/>
    <property type="project" value="InterPro"/>
</dbReference>
<feature type="non-terminal residue" evidence="6">
    <location>
        <position position="527"/>
    </location>
</feature>
<dbReference type="Gene3D" id="3.30.559.10">
    <property type="entry name" value="Chloramphenicol acetyltransferase-like domain"/>
    <property type="match status" value="1"/>
</dbReference>
<dbReference type="InterPro" id="IPR023213">
    <property type="entry name" value="CAT-like_dom_sf"/>
</dbReference>
<sequence length="527" mass="54994">ALPAPARPARAPRRAPAKEPAQAATEPATATPARTPAPDAGAGARTAVLAGIFGEILGLDAVADDEDFFASGGDSILSIQVVARARKAGLRVTAQEVFQHRTPAGLALVARGAEPPPERAGLDPVGGLPPLPIMQWFADRADASAGPAGRFFQSALVVTPPRADLASLTRAVRDLVDRHDALRLRLDRPGGVWALSVASPGAVPATVRRADARGLDGEALTALVAEESATAAARLDPAAGNVFQAVWFDRGPGAAGRLLLCVHHLAVDGVSWRTLLPDLRTAWEAAASGGAADLAAPADLAVPATSLREWAHRLLAEAHAPERLAELAHWTSLAAPDAPLAARRPDPSRDTAATQEALVLTVPEDQARVLLTELPRAYRCGAEDVLLAGLALAVVRWRDGGDPWLLVDLEGHGRHPLDGTDPSRTVGWFTTLHPVRLDLDGVDPEAAGRGGTAAGDLLKRVKEQLRAAPGQGFGHGLLRYLNARTAPALAGAARPQILFNYRGRLDPAAGQGDDRHWAHAPESAALA</sequence>
<dbReference type="AlphaFoldDB" id="A0A4R4ZK44"/>
<dbReference type="InterPro" id="IPR036736">
    <property type="entry name" value="ACP-like_sf"/>
</dbReference>
<dbReference type="SUPFAM" id="SSF47336">
    <property type="entry name" value="ACP-like"/>
    <property type="match status" value="1"/>
</dbReference>
<comment type="caution">
    <text evidence="6">The sequence shown here is derived from an EMBL/GenBank/DDBJ whole genome shotgun (WGS) entry which is preliminary data.</text>
</comment>
<dbReference type="PROSITE" id="PS00012">
    <property type="entry name" value="PHOSPHOPANTETHEINE"/>
    <property type="match status" value="1"/>
</dbReference>
<dbReference type="PROSITE" id="PS50075">
    <property type="entry name" value="CARRIER"/>
    <property type="match status" value="1"/>
</dbReference>
<dbReference type="PANTHER" id="PTHR45398">
    <property type="match status" value="1"/>
</dbReference>
<dbReference type="InterPro" id="IPR009081">
    <property type="entry name" value="PP-bd_ACP"/>
</dbReference>
<dbReference type="PANTHER" id="PTHR45398:SF1">
    <property type="entry name" value="ENZYME, PUTATIVE (JCVI)-RELATED"/>
    <property type="match status" value="1"/>
</dbReference>
<dbReference type="Gene3D" id="3.30.559.30">
    <property type="entry name" value="Nonribosomal peptide synthetase, condensation domain"/>
    <property type="match status" value="1"/>
</dbReference>
<dbReference type="EMBL" id="SMKU01000682">
    <property type="protein sequence ID" value="TDD59073.1"/>
    <property type="molecule type" value="Genomic_DNA"/>
</dbReference>
<dbReference type="InterPro" id="IPR006162">
    <property type="entry name" value="Ppantetheine_attach_site"/>
</dbReference>
<evidence type="ECO:0000256" key="2">
    <source>
        <dbReference type="ARBA" id="ARBA00022450"/>
    </source>
</evidence>
<feature type="region of interest" description="Disordered" evidence="4">
    <location>
        <begin position="1"/>
        <end position="41"/>
    </location>
</feature>
<dbReference type="Pfam" id="PF00668">
    <property type="entry name" value="Condensation"/>
    <property type="match status" value="1"/>
</dbReference>
<keyword evidence="7" id="KW-1185">Reference proteome</keyword>
<evidence type="ECO:0000256" key="4">
    <source>
        <dbReference type="SAM" id="MobiDB-lite"/>
    </source>
</evidence>
<reference evidence="6 7" key="1">
    <citation type="submission" date="2019-03" db="EMBL/GenBank/DDBJ databases">
        <title>Draft genome sequences of novel Actinobacteria.</title>
        <authorList>
            <person name="Sahin N."/>
            <person name="Ay H."/>
            <person name="Saygin H."/>
        </authorList>
    </citation>
    <scope>NUCLEOTIDE SEQUENCE [LARGE SCALE GENOMIC DNA]</scope>
    <source>
        <strain evidence="6 7">H3C3</strain>
    </source>
</reference>
<evidence type="ECO:0000313" key="6">
    <source>
        <dbReference type="EMBL" id="TDD59073.1"/>
    </source>
</evidence>
<dbReference type="Proteomes" id="UP000294513">
    <property type="component" value="Unassembled WGS sequence"/>
</dbReference>
<dbReference type="Pfam" id="PF00550">
    <property type="entry name" value="PP-binding"/>
    <property type="match status" value="1"/>
</dbReference>
<accession>A0A4R4ZK44</accession>
<proteinExistence type="predicted"/>
<evidence type="ECO:0000259" key="5">
    <source>
        <dbReference type="PROSITE" id="PS50075"/>
    </source>
</evidence>
<protein>
    <submittedName>
        <fullName evidence="6">Non-ribosomal peptide synthetase</fullName>
    </submittedName>
</protein>
<name>A0A4R4ZK44_9ACTN</name>
<evidence type="ECO:0000313" key="7">
    <source>
        <dbReference type="Proteomes" id="UP000294513"/>
    </source>
</evidence>
<dbReference type="InterPro" id="IPR020806">
    <property type="entry name" value="PKS_PP-bd"/>
</dbReference>
<organism evidence="6 7">
    <name type="scientific">Actinomadura rubrisoli</name>
    <dbReference type="NCBI Taxonomy" id="2530368"/>
    <lineage>
        <taxon>Bacteria</taxon>
        <taxon>Bacillati</taxon>
        <taxon>Actinomycetota</taxon>
        <taxon>Actinomycetes</taxon>
        <taxon>Streptosporangiales</taxon>
        <taxon>Thermomonosporaceae</taxon>
        <taxon>Actinomadura</taxon>
    </lineage>
</organism>
<dbReference type="SMART" id="SM00823">
    <property type="entry name" value="PKS_PP"/>
    <property type="match status" value="1"/>
</dbReference>
<feature type="domain" description="Carrier" evidence="5">
    <location>
        <begin position="40"/>
        <end position="114"/>
    </location>
</feature>
<evidence type="ECO:0000256" key="1">
    <source>
        <dbReference type="ARBA" id="ARBA00001957"/>
    </source>
</evidence>
<dbReference type="SUPFAM" id="SSF52777">
    <property type="entry name" value="CoA-dependent acyltransferases"/>
    <property type="match status" value="2"/>
</dbReference>
<gene>
    <name evidence="6" type="ORF">E1298_46825</name>
</gene>
<comment type="cofactor">
    <cofactor evidence="1">
        <name>pantetheine 4'-phosphate</name>
        <dbReference type="ChEBI" id="CHEBI:47942"/>
    </cofactor>
</comment>
<dbReference type="GO" id="GO:0003824">
    <property type="term" value="F:catalytic activity"/>
    <property type="evidence" value="ECO:0007669"/>
    <property type="project" value="InterPro"/>
</dbReference>
<dbReference type="GO" id="GO:0008610">
    <property type="term" value="P:lipid biosynthetic process"/>
    <property type="evidence" value="ECO:0007669"/>
    <property type="project" value="UniProtKB-ARBA"/>
</dbReference>
<keyword evidence="3" id="KW-0597">Phosphoprotein</keyword>
<keyword evidence="2" id="KW-0596">Phosphopantetheine</keyword>
<dbReference type="RefSeq" id="WP_243726270.1">
    <property type="nucleotide sequence ID" value="NZ_SMKU01000682.1"/>
</dbReference>